<dbReference type="PANTHER" id="PTHR13495:SF0">
    <property type="entry name" value="PSME3-INTERACTING PROTEIN"/>
    <property type="match status" value="1"/>
</dbReference>
<feature type="compositionally biased region" description="Basic and acidic residues" evidence="3">
    <location>
        <begin position="132"/>
        <end position="150"/>
    </location>
</feature>
<dbReference type="GO" id="GO:0005634">
    <property type="term" value="C:nucleus"/>
    <property type="evidence" value="ECO:0007669"/>
    <property type="project" value="UniProtKB-SubCell"/>
</dbReference>
<evidence type="ECO:0000313" key="6">
    <source>
        <dbReference type="Proteomes" id="UP001224775"/>
    </source>
</evidence>
<feature type="compositionally biased region" description="Basic and acidic residues" evidence="3">
    <location>
        <begin position="178"/>
        <end position="188"/>
    </location>
</feature>
<dbReference type="PANTHER" id="PTHR13495">
    <property type="entry name" value="NEFA-INTERACTING NUCLEAR PROTEIN NIP30"/>
    <property type="match status" value="1"/>
</dbReference>
<feature type="region of interest" description="Disordered" evidence="3">
    <location>
        <begin position="1"/>
        <end position="62"/>
    </location>
</feature>
<evidence type="ECO:0000313" key="5">
    <source>
        <dbReference type="EMBL" id="KAK1746841.1"/>
    </source>
</evidence>
<dbReference type="Pfam" id="PF10187">
    <property type="entry name" value="FAM192A_Fyv6_N"/>
    <property type="match status" value="1"/>
</dbReference>
<dbReference type="AlphaFoldDB" id="A0AAD8YHW0"/>
<evidence type="ECO:0000256" key="2">
    <source>
        <dbReference type="ARBA" id="ARBA00023242"/>
    </source>
</evidence>
<feature type="domain" description="FAM192A/Fyv6 N-terminal" evidence="4">
    <location>
        <begin position="5"/>
        <end position="107"/>
    </location>
</feature>
<keyword evidence="2" id="KW-0539">Nucleus</keyword>
<accession>A0AAD8YHW0</accession>
<evidence type="ECO:0000256" key="3">
    <source>
        <dbReference type="SAM" id="MobiDB-lite"/>
    </source>
</evidence>
<keyword evidence="6" id="KW-1185">Reference proteome</keyword>
<feature type="region of interest" description="Disordered" evidence="3">
    <location>
        <begin position="111"/>
        <end position="150"/>
    </location>
</feature>
<feature type="region of interest" description="Disordered" evidence="3">
    <location>
        <begin position="168"/>
        <end position="236"/>
    </location>
</feature>
<comment type="caution">
    <text evidence="5">The sequence shown here is derived from an EMBL/GenBank/DDBJ whole genome shotgun (WGS) entry which is preliminary data.</text>
</comment>
<evidence type="ECO:0000256" key="1">
    <source>
        <dbReference type="ARBA" id="ARBA00004123"/>
    </source>
</evidence>
<comment type="subcellular location">
    <subcellularLocation>
        <location evidence="1">Nucleus</location>
    </subcellularLocation>
</comment>
<reference evidence="5" key="1">
    <citation type="submission" date="2023-06" db="EMBL/GenBank/DDBJ databases">
        <title>Survivors Of The Sea: Transcriptome response of Skeletonema marinoi to long-term dormancy.</title>
        <authorList>
            <person name="Pinder M.I.M."/>
            <person name="Kourtchenko O."/>
            <person name="Robertson E.K."/>
            <person name="Larsson T."/>
            <person name="Maumus F."/>
            <person name="Osuna-Cruz C.M."/>
            <person name="Vancaester E."/>
            <person name="Stenow R."/>
            <person name="Vandepoele K."/>
            <person name="Ploug H."/>
            <person name="Bruchert V."/>
            <person name="Godhe A."/>
            <person name="Topel M."/>
        </authorList>
    </citation>
    <scope>NUCLEOTIDE SEQUENCE</scope>
    <source>
        <strain evidence="5">R05AC</strain>
    </source>
</reference>
<organism evidence="5 6">
    <name type="scientific">Skeletonema marinoi</name>
    <dbReference type="NCBI Taxonomy" id="267567"/>
    <lineage>
        <taxon>Eukaryota</taxon>
        <taxon>Sar</taxon>
        <taxon>Stramenopiles</taxon>
        <taxon>Ochrophyta</taxon>
        <taxon>Bacillariophyta</taxon>
        <taxon>Coscinodiscophyceae</taxon>
        <taxon>Thalassiosirophycidae</taxon>
        <taxon>Thalassiosirales</taxon>
        <taxon>Skeletonemataceae</taxon>
        <taxon>Skeletonema</taxon>
        <taxon>Skeletonema marinoi-dohrnii complex</taxon>
    </lineage>
</organism>
<gene>
    <name evidence="5" type="ORF">QTG54_002185</name>
</gene>
<feature type="compositionally biased region" description="Basic and acidic residues" evidence="3">
    <location>
        <begin position="196"/>
        <end position="216"/>
    </location>
</feature>
<dbReference type="InterPro" id="IPR039845">
    <property type="entry name" value="FAM192A"/>
</dbReference>
<protein>
    <submittedName>
        <fullName evidence="5">PSME3-interacting protein</fullName>
    </submittedName>
</protein>
<dbReference type="InterPro" id="IPR019331">
    <property type="entry name" value="FAM192A/Fyv6_N"/>
</dbReference>
<dbReference type="EMBL" id="JATAAI010000003">
    <property type="protein sequence ID" value="KAK1746841.1"/>
    <property type="molecule type" value="Genomic_DNA"/>
</dbReference>
<proteinExistence type="predicted"/>
<dbReference type="Proteomes" id="UP001224775">
    <property type="component" value="Unassembled WGS sequence"/>
</dbReference>
<feature type="compositionally biased region" description="Polar residues" evidence="3">
    <location>
        <begin position="1"/>
        <end position="42"/>
    </location>
</feature>
<name>A0AAD8YHW0_9STRA</name>
<sequence>MSLSFVKSAVLSSTDGISHNEETTINTSETASIRASSTNSASHKPLFEQLRANKEIQDAKDDEFQKSIRGMQALDDEDVAHLDAIEEQKREVEYKVKSGIEREVALFHAAREDRGLVQTVVEDQVGDDDGDGSNKNDDEDKKSPGGDDTAKIFAAAAVPAAKKQIVPKFTIKKKRKRVDPESKDDAAQKKISGSTELKKSNNNDGEKKQAEEEKPKNNNVAALLGLGCYGSDSDSD</sequence>
<evidence type="ECO:0000259" key="4">
    <source>
        <dbReference type="Pfam" id="PF10187"/>
    </source>
</evidence>
<feature type="compositionally biased region" description="Basic and acidic residues" evidence="3">
    <location>
        <begin position="51"/>
        <end position="62"/>
    </location>
</feature>